<dbReference type="RefSeq" id="WP_009849783.1">
    <property type="nucleotide sequence ID" value="NZ_DS022294.1"/>
</dbReference>
<name>Q0F171_9PROT</name>
<comment type="cofactor">
    <cofactor evidence="12 13">
        <name>Zn(2+)</name>
        <dbReference type="ChEBI" id="CHEBI:29105"/>
    </cofactor>
    <text evidence="12 13">Binds 1 zinc ion per subunit.</text>
</comment>
<dbReference type="eggNOG" id="COG0501">
    <property type="taxonomic scope" value="Bacteria"/>
</dbReference>
<evidence type="ECO:0000259" key="16">
    <source>
        <dbReference type="Pfam" id="PF16491"/>
    </source>
</evidence>
<proteinExistence type="inferred from homology"/>
<dbReference type="InterPro" id="IPR027057">
    <property type="entry name" value="CAXX_Prtase_1"/>
</dbReference>
<comment type="subcellular location">
    <subcellularLocation>
        <location evidence="1">Endoplasmic reticulum membrane</location>
        <topology evidence="1">Multi-pass membrane protein</topology>
    </subcellularLocation>
</comment>
<gene>
    <name evidence="17" type="ORF">SPV1_11326</name>
</gene>
<evidence type="ECO:0000313" key="17">
    <source>
        <dbReference type="EMBL" id="EAU55320.1"/>
    </source>
</evidence>
<feature type="transmembrane region" description="Helical" evidence="14">
    <location>
        <begin position="291"/>
        <end position="308"/>
    </location>
</feature>
<dbReference type="GO" id="GO:0004222">
    <property type="term" value="F:metalloendopeptidase activity"/>
    <property type="evidence" value="ECO:0007669"/>
    <property type="project" value="InterPro"/>
</dbReference>
<evidence type="ECO:0000256" key="10">
    <source>
        <dbReference type="ARBA" id="ARBA00023136"/>
    </source>
</evidence>
<feature type="binding site" evidence="12">
    <location>
        <position position="355"/>
    </location>
    <ligand>
        <name>Zn(2+)</name>
        <dbReference type="ChEBI" id="CHEBI:29105"/>
        <note>catalytic</note>
    </ligand>
</feature>
<evidence type="ECO:0000256" key="11">
    <source>
        <dbReference type="PIRSR" id="PIRSR627057-1"/>
    </source>
</evidence>
<keyword evidence="9 13" id="KW-0482">Metalloprotease</keyword>
<dbReference type="Gene3D" id="3.30.2010.10">
    <property type="entry name" value="Metalloproteases ('zincins'), catalytic domain"/>
    <property type="match status" value="1"/>
</dbReference>
<feature type="active site" description="Proton donor" evidence="11">
    <location>
        <position position="359"/>
    </location>
</feature>
<dbReference type="HOGENOM" id="CLU_025947_1_0_0"/>
<feature type="transmembrane region" description="Helical" evidence="14">
    <location>
        <begin position="93"/>
        <end position="116"/>
    </location>
</feature>
<dbReference type="Pfam" id="PF16491">
    <property type="entry name" value="Peptidase_M48_N"/>
    <property type="match status" value="1"/>
</dbReference>
<evidence type="ECO:0000256" key="6">
    <source>
        <dbReference type="ARBA" id="ARBA00022824"/>
    </source>
</evidence>
<sequence>MTLWTWTVLLFAVTATATGLYLSWRQKNAVRMHRTQVPAAFADSIKLAAHQKAADYTAARLKLEDISQLTGLLVLLAWTLGGGLNLLDGVCDLAGLSGLWGGVVFMLLFFLISQLLDLPVDIYRTFAIEARFGFNKITPGLYLADMLKQTLLMLLIGTPLLWVMLALMQGAGDQWWLYAWLVWGSFMLLMIWAYPTLIAPLFNRFEPLPDGEMKTRIESLLTRCGFHSSGLYVMDGSRRSSHGNAYFTGLGKAKRIVFFDTLVKQLKAEETEAVLAHELGHFHHGHVKRQIAMMLVLSLLGFALLGWLSQQTWFYTGLGVNQPSNHAALTLFLLVMPAFTFVLTPLMNRFSRRNEFEADAYAVANSDGGALISSLVKMYEDNASTLTPDAIYSAWHDSHPPAPIRIDHIEQCMRQ</sequence>
<reference evidence="17 18" key="1">
    <citation type="submission" date="2006-09" db="EMBL/GenBank/DDBJ databases">
        <authorList>
            <person name="Emerson D."/>
            <person name="Ferriera S."/>
            <person name="Johnson J."/>
            <person name="Kravitz S."/>
            <person name="Halpern A."/>
            <person name="Remington K."/>
            <person name="Beeson K."/>
            <person name="Tran B."/>
            <person name="Rogers Y.-H."/>
            <person name="Friedman R."/>
            <person name="Venter J.C."/>
        </authorList>
    </citation>
    <scope>NUCLEOTIDE SEQUENCE [LARGE SCALE GENOMIC DNA]</scope>
    <source>
        <strain evidence="17 18">PV-1</strain>
    </source>
</reference>
<evidence type="ECO:0000256" key="13">
    <source>
        <dbReference type="RuleBase" id="RU003983"/>
    </source>
</evidence>
<feature type="binding site" evidence="12">
    <location>
        <position position="277"/>
    </location>
    <ligand>
        <name>Zn(2+)</name>
        <dbReference type="ChEBI" id="CHEBI:29105"/>
        <note>catalytic</note>
    </ligand>
</feature>
<accession>Q0F171</accession>
<dbReference type="PANTHER" id="PTHR10120">
    <property type="entry name" value="CAAX PRENYL PROTEASE 1"/>
    <property type="match status" value="1"/>
</dbReference>
<feature type="domain" description="Peptidase M48" evidence="15">
    <location>
        <begin position="208"/>
        <end position="411"/>
    </location>
</feature>
<evidence type="ECO:0000259" key="15">
    <source>
        <dbReference type="Pfam" id="PF01435"/>
    </source>
</evidence>
<dbReference type="OrthoDB" id="9781930at2"/>
<dbReference type="GO" id="GO:0071586">
    <property type="term" value="P:CAAX-box protein processing"/>
    <property type="evidence" value="ECO:0007669"/>
    <property type="project" value="InterPro"/>
</dbReference>
<feature type="binding site" evidence="12">
    <location>
        <position position="281"/>
    </location>
    <ligand>
        <name>Zn(2+)</name>
        <dbReference type="ChEBI" id="CHEBI:29105"/>
        <note>catalytic</note>
    </ligand>
</feature>
<dbReference type="InterPro" id="IPR001915">
    <property type="entry name" value="Peptidase_M48"/>
</dbReference>
<evidence type="ECO:0000256" key="4">
    <source>
        <dbReference type="ARBA" id="ARBA00022723"/>
    </source>
</evidence>
<evidence type="ECO:0000313" key="18">
    <source>
        <dbReference type="Proteomes" id="UP000005297"/>
    </source>
</evidence>
<feature type="transmembrane region" description="Helical" evidence="14">
    <location>
        <begin position="69"/>
        <end position="87"/>
    </location>
</feature>
<dbReference type="EMBL" id="AATS01000003">
    <property type="protein sequence ID" value="EAU55320.1"/>
    <property type="molecule type" value="Genomic_DNA"/>
</dbReference>
<keyword evidence="18" id="KW-1185">Reference proteome</keyword>
<keyword evidence="10 14" id="KW-0472">Membrane</keyword>
<dbReference type="Proteomes" id="UP000005297">
    <property type="component" value="Unassembled WGS sequence"/>
</dbReference>
<feature type="transmembrane region" description="Helical" evidence="14">
    <location>
        <begin position="6"/>
        <end position="24"/>
    </location>
</feature>
<evidence type="ECO:0000256" key="9">
    <source>
        <dbReference type="ARBA" id="ARBA00023049"/>
    </source>
</evidence>
<evidence type="ECO:0000256" key="8">
    <source>
        <dbReference type="ARBA" id="ARBA00022989"/>
    </source>
</evidence>
<feature type="active site" evidence="11">
    <location>
        <position position="278"/>
    </location>
</feature>
<evidence type="ECO:0000256" key="5">
    <source>
        <dbReference type="ARBA" id="ARBA00022801"/>
    </source>
</evidence>
<keyword evidence="6" id="KW-0256">Endoplasmic reticulum</keyword>
<dbReference type="GO" id="GO:0046872">
    <property type="term" value="F:metal ion binding"/>
    <property type="evidence" value="ECO:0007669"/>
    <property type="project" value="UniProtKB-KW"/>
</dbReference>
<evidence type="ECO:0000256" key="3">
    <source>
        <dbReference type="ARBA" id="ARBA00022692"/>
    </source>
</evidence>
<protein>
    <submittedName>
        <fullName evidence="17">Peptidase M48, Ste24p</fullName>
    </submittedName>
</protein>
<evidence type="ECO:0000256" key="7">
    <source>
        <dbReference type="ARBA" id="ARBA00022833"/>
    </source>
</evidence>
<dbReference type="Pfam" id="PF01435">
    <property type="entry name" value="Peptidase_M48"/>
    <property type="match status" value="1"/>
</dbReference>
<evidence type="ECO:0000256" key="1">
    <source>
        <dbReference type="ARBA" id="ARBA00004477"/>
    </source>
</evidence>
<feature type="transmembrane region" description="Helical" evidence="14">
    <location>
        <begin position="328"/>
        <end position="347"/>
    </location>
</feature>
<keyword evidence="4 12" id="KW-0479">Metal-binding</keyword>
<comment type="similarity">
    <text evidence="13">Belongs to the peptidase M48 family.</text>
</comment>
<dbReference type="InParanoid" id="Q0F171"/>
<feature type="transmembrane region" description="Helical" evidence="14">
    <location>
        <begin position="175"/>
        <end position="194"/>
    </location>
</feature>
<evidence type="ECO:0000256" key="2">
    <source>
        <dbReference type="ARBA" id="ARBA00022670"/>
    </source>
</evidence>
<dbReference type="CDD" id="cd07343">
    <property type="entry name" value="M48A_Zmpste24p_like"/>
    <property type="match status" value="1"/>
</dbReference>
<dbReference type="AlphaFoldDB" id="Q0F171"/>
<keyword evidence="3 14" id="KW-0812">Transmembrane</keyword>
<feature type="domain" description="CAAX prenyl protease 1 N-terminal" evidence="16">
    <location>
        <begin position="28"/>
        <end position="204"/>
    </location>
</feature>
<keyword evidence="7 12" id="KW-0862">Zinc</keyword>
<comment type="caution">
    <text evidence="17">The sequence shown here is derived from an EMBL/GenBank/DDBJ whole genome shotgun (WGS) entry which is preliminary data.</text>
</comment>
<dbReference type="InterPro" id="IPR032456">
    <property type="entry name" value="Peptidase_M48_N"/>
</dbReference>
<organism evidence="17 18">
    <name type="scientific">Mariprofundus ferrooxydans PV-1</name>
    <dbReference type="NCBI Taxonomy" id="314345"/>
    <lineage>
        <taxon>Bacteria</taxon>
        <taxon>Pseudomonadati</taxon>
        <taxon>Pseudomonadota</taxon>
        <taxon>Candidatius Mariprofundia</taxon>
        <taxon>Mariprofundales</taxon>
        <taxon>Mariprofundaceae</taxon>
        <taxon>Mariprofundus</taxon>
    </lineage>
</organism>
<evidence type="ECO:0000256" key="12">
    <source>
        <dbReference type="PIRSR" id="PIRSR627057-2"/>
    </source>
</evidence>
<dbReference type="STRING" id="314344.AL013_09095"/>
<dbReference type="FunFam" id="3.30.2010.10:FF:000002">
    <property type="entry name" value="CAAX prenyl protease"/>
    <property type="match status" value="1"/>
</dbReference>
<keyword evidence="8 14" id="KW-1133">Transmembrane helix</keyword>
<evidence type="ECO:0000256" key="14">
    <source>
        <dbReference type="SAM" id="Phobius"/>
    </source>
</evidence>
<feature type="transmembrane region" description="Helical" evidence="14">
    <location>
        <begin position="151"/>
        <end position="169"/>
    </location>
</feature>
<keyword evidence="5 13" id="KW-0378">Hydrolase</keyword>
<keyword evidence="2 13" id="KW-0645">Protease</keyword>